<dbReference type="GO" id="GO:0051782">
    <property type="term" value="P:negative regulation of cell division"/>
    <property type="evidence" value="ECO:0007669"/>
    <property type="project" value="TreeGrafter"/>
</dbReference>
<dbReference type="SUPFAM" id="SSF52540">
    <property type="entry name" value="P-loop containing nucleoside triphosphate hydrolases"/>
    <property type="match status" value="1"/>
</dbReference>
<dbReference type="AlphaFoldDB" id="A0A2W5TN30"/>
<dbReference type="Proteomes" id="UP000249061">
    <property type="component" value="Unassembled WGS sequence"/>
</dbReference>
<keyword evidence="2 3" id="KW-0067">ATP-binding</keyword>
<evidence type="ECO:0000313" key="4">
    <source>
        <dbReference type="Proteomes" id="UP000249061"/>
    </source>
</evidence>
<name>A0A2W5TN30_9BACT</name>
<dbReference type="GO" id="GO:0009898">
    <property type="term" value="C:cytoplasmic side of plasma membrane"/>
    <property type="evidence" value="ECO:0007669"/>
    <property type="project" value="TreeGrafter"/>
</dbReference>
<comment type="caution">
    <text evidence="3">The sequence shown here is derived from an EMBL/GenBank/DDBJ whole genome shotgun (WGS) entry which is preliminary data.</text>
</comment>
<dbReference type="PANTHER" id="PTHR43384">
    <property type="entry name" value="SEPTUM SITE-DETERMINING PROTEIN MIND HOMOLOG, CHLOROPLASTIC-RELATED"/>
    <property type="match status" value="1"/>
</dbReference>
<dbReference type="GO" id="GO:0016887">
    <property type="term" value="F:ATP hydrolysis activity"/>
    <property type="evidence" value="ECO:0007669"/>
    <property type="project" value="TreeGrafter"/>
</dbReference>
<dbReference type="Gene3D" id="3.40.50.300">
    <property type="entry name" value="P-loop containing nucleotide triphosphate hydrolases"/>
    <property type="match status" value="1"/>
</dbReference>
<evidence type="ECO:0000256" key="1">
    <source>
        <dbReference type="ARBA" id="ARBA00022741"/>
    </source>
</evidence>
<proteinExistence type="predicted"/>
<dbReference type="InterPro" id="IPR027417">
    <property type="entry name" value="P-loop_NTPase"/>
</dbReference>
<organism evidence="3 4">
    <name type="scientific">Archangium gephyra</name>
    <dbReference type="NCBI Taxonomy" id="48"/>
    <lineage>
        <taxon>Bacteria</taxon>
        <taxon>Pseudomonadati</taxon>
        <taxon>Myxococcota</taxon>
        <taxon>Myxococcia</taxon>
        <taxon>Myxococcales</taxon>
        <taxon>Cystobacterineae</taxon>
        <taxon>Archangiaceae</taxon>
        <taxon>Archangium</taxon>
    </lineage>
</organism>
<dbReference type="PANTHER" id="PTHR43384:SF4">
    <property type="entry name" value="CELLULOSE BIOSYNTHESIS PROTEIN BCSQ-RELATED"/>
    <property type="match status" value="1"/>
</dbReference>
<dbReference type="EMBL" id="QFQP01000004">
    <property type="protein sequence ID" value="PZR16072.1"/>
    <property type="molecule type" value="Genomic_DNA"/>
</dbReference>
<gene>
    <name evidence="3" type="ORF">DI536_07195</name>
</gene>
<evidence type="ECO:0000256" key="2">
    <source>
        <dbReference type="ARBA" id="ARBA00022840"/>
    </source>
</evidence>
<dbReference type="Pfam" id="PF10609">
    <property type="entry name" value="ParA"/>
    <property type="match status" value="1"/>
</dbReference>
<reference evidence="3 4" key="1">
    <citation type="submission" date="2017-08" db="EMBL/GenBank/DDBJ databases">
        <title>Infants hospitalized years apart are colonized by the same room-sourced microbial strains.</title>
        <authorList>
            <person name="Brooks B."/>
            <person name="Olm M.R."/>
            <person name="Firek B.A."/>
            <person name="Baker R."/>
            <person name="Thomas B.C."/>
            <person name="Morowitz M.J."/>
            <person name="Banfield J.F."/>
        </authorList>
    </citation>
    <scope>NUCLEOTIDE SEQUENCE [LARGE SCALE GENOMIC DNA]</scope>
    <source>
        <strain evidence="3">S2_003_000_R2_14</strain>
    </source>
</reference>
<dbReference type="GO" id="GO:0005524">
    <property type="term" value="F:ATP binding"/>
    <property type="evidence" value="ECO:0007669"/>
    <property type="project" value="UniProtKB-KW"/>
</dbReference>
<protein>
    <submittedName>
        <fullName evidence="3">ATP-binding protein</fullName>
    </submittedName>
</protein>
<dbReference type="InterPro" id="IPR050625">
    <property type="entry name" value="ParA/MinD_ATPase"/>
</dbReference>
<keyword evidence="1" id="KW-0547">Nucleotide-binding</keyword>
<dbReference type="GO" id="GO:0005829">
    <property type="term" value="C:cytosol"/>
    <property type="evidence" value="ECO:0007669"/>
    <property type="project" value="TreeGrafter"/>
</dbReference>
<accession>A0A2W5TN30</accession>
<sequence length="323" mass="34554">MANTPGEAEVIELPVPRAPAAKKARARRVIAIGGGKGGIGKSLLSANLGIALSKRGAKVVLADLDLGGANLHTCLGVPQPKVSLSDFVERRVNTLDEVLVPTPHENLKLLSGAMDGLDAANPKHSQKTKLLRNLRNLDVDYVLLDLGAGTTFNVLDFFLVADTGVVVMLPEPTSIENAYRFIKAAFFRRLQALAPEDDFATLVGQALAPREGQLARTPWDVVASLRQTDAAKATRLEQALGGFRPLVIVNQARTRGDFDVGPTVASAWKKFFGLELGYLGAVAHDDAVWQAVRARRSLLDSFPESAAASGVLRVAENLIALER</sequence>
<evidence type="ECO:0000313" key="3">
    <source>
        <dbReference type="EMBL" id="PZR16072.1"/>
    </source>
</evidence>
<dbReference type="InterPro" id="IPR033756">
    <property type="entry name" value="YlxH/NBP35"/>
</dbReference>